<protein>
    <submittedName>
        <fullName evidence="2">Uncharacterized protein</fullName>
    </submittedName>
</protein>
<dbReference type="PATRIC" id="fig|379893.4.peg.3418"/>
<keyword evidence="3" id="KW-1185">Reference proteome</keyword>
<dbReference type="AlphaFoldDB" id="A0A0L0GZX5"/>
<accession>A0A0L0GZX5</accession>
<gene>
    <name evidence="2" type="ORF">GM31_16830</name>
</gene>
<dbReference type="Proteomes" id="UP000037393">
    <property type="component" value="Unassembled WGS sequence"/>
</dbReference>
<feature type="region of interest" description="Disordered" evidence="1">
    <location>
        <begin position="78"/>
        <end position="109"/>
    </location>
</feature>
<evidence type="ECO:0000256" key="1">
    <source>
        <dbReference type="SAM" id="MobiDB-lite"/>
    </source>
</evidence>
<proteinExistence type="predicted"/>
<comment type="caution">
    <text evidence="2">The sequence shown here is derived from an EMBL/GenBank/DDBJ whole genome shotgun (WGS) entry which is preliminary data.</text>
</comment>
<organism evidence="2 3">
    <name type="scientific">Trabulsiella odontotermitis</name>
    <dbReference type="NCBI Taxonomy" id="379893"/>
    <lineage>
        <taxon>Bacteria</taxon>
        <taxon>Pseudomonadati</taxon>
        <taxon>Pseudomonadota</taxon>
        <taxon>Gammaproteobacteria</taxon>
        <taxon>Enterobacterales</taxon>
        <taxon>Enterobacteriaceae</taxon>
        <taxon>Trabulsiella</taxon>
    </lineage>
</organism>
<sequence>MAKTETVIVGCKLPHGLKFNFEGKAIVLNGLNKTEIINGFGLTRDVPSDAWAWFEKTYKSSRFIANGLVFAVTDDASARSAATERENNKTGLEQASKKNKDIKPDKEEE</sequence>
<name>A0A0L0GZX5_9ENTR</name>
<dbReference type="RefSeq" id="WP_072091886.1">
    <property type="nucleotide sequence ID" value="NZ_JNGI01000035.1"/>
</dbReference>
<evidence type="ECO:0000313" key="3">
    <source>
        <dbReference type="Proteomes" id="UP000037393"/>
    </source>
</evidence>
<reference evidence="2 3" key="1">
    <citation type="journal article" date="2015" name="Appl. Environ. Microbiol.">
        <title>The Enterobacterium Trabulsiella odontotermitis Presents Novel Adaptations Related to Its Association with Fungus-Growing Termites.</title>
        <authorList>
            <person name="Sapountzis P."/>
            <person name="Gruntjes T."/>
            <person name="Otani S."/>
            <person name="Estevez J."/>
            <person name="da Costa R.R."/>
            <person name="Plunkett G.3rd."/>
            <person name="Perna N.T."/>
            <person name="Poulsen M."/>
        </authorList>
    </citation>
    <scope>NUCLEOTIDE SEQUENCE [LARGE SCALE GENOMIC DNA]</scope>
    <source>
        <strain evidence="2 3">12</strain>
    </source>
</reference>
<feature type="compositionally biased region" description="Basic and acidic residues" evidence="1">
    <location>
        <begin position="95"/>
        <end position="109"/>
    </location>
</feature>
<evidence type="ECO:0000313" key="2">
    <source>
        <dbReference type="EMBL" id="KNC94023.1"/>
    </source>
</evidence>
<dbReference type="EMBL" id="JNGI01000035">
    <property type="protein sequence ID" value="KNC94023.1"/>
    <property type="molecule type" value="Genomic_DNA"/>
</dbReference>